<keyword evidence="3" id="KW-1185">Reference proteome</keyword>
<dbReference type="Proteomes" id="UP000830158">
    <property type="component" value="Chromosome"/>
</dbReference>
<reference evidence="2" key="1">
    <citation type="submission" date="2022-01" db="EMBL/GenBank/DDBJ databases">
        <title>PSI-footprinting approach for the identification of protein synthesis inhibitor producers.</title>
        <authorList>
            <person name="Handel F."/>
            <person name="Kulik A."/>
            <person name="Wex K.W."/>
            <person name="Berscheid A."/>
            <person name="Saur J.S."/>
            <person name="Winkler A."/>
            <person name="Wibberg D."/>
            <person name="Kalinowski J."/>
            <person name="Broetz-Oesterhelt H."/>
            <person name="Mast Y."/>
        </authorList>
    </citation>
    <scope>NUCLEOTIDE SEQUENCE</scope>
    <source>
        <strain evidence="2">KNN 49.3e</strain>
    </source>
</reference>
<evidence type="ECO:0000313" key="2">
    <source>
        <dbReference type="EMBL" id="UQS23731.1"/>
    </source>
</evidence>
<evidence type="ECO:0000256" key="1">
    <source>
        <dbReference type="SAM" id="SignalP"/>
    </source>
</evidence>
<feature type="chain" id="PRO_5045700346" description="Secreted protein" evidence="1">
    <location>
        <begin position="31"/>
        <end position="93"/>
    </location>
</feature>
<organism evidence="2 3">
    <name type="scientific">Amycolatopsis thermalba</name>
    <dbReference type="NCBI Taxonomy" id="944492"/>
    <lineage>
        <taxon>Bacteria</taxon>
        <taxon>Bacillati</taxon>
        <taxon>Actinomycetota</taxon>
        <taxon>Actinomycetes</taxon>
        <taxon>Pseudonocardiales</taxon>
        <taxon>Pseudonocardiaceae</taxon>
        <taxon>Amycolatopsis</taxon>
    </lineage>
</organism>
<dbReference type="RefSeq" id="WP_143266175.1">
    <property type="nucleotide sequence ID" value="NZ_CP091196.1"/>
</dbReference>
<accession>A0ABY4NUI6</accession>
<keyword evidence="1" id="KW-0732">Signal</keyword>
<gene>
    <name evidence="2" type="ORF">L1857_13285</name>
</gene>
<evidence type="ECO:0008006" key="4">
    <source>
        <dbReference type="Google" id="ProtNLM"/>
    </source>
</evidence>
<evidence type="ECO:0000313" key="3">
    <source>
        <dbReference type="Proteomes" id="UP000830158"/>
    </source>
</evidence>
<dbReference type="EMBL" id="CP091196">
    <property type="protein sequence ID" value="UQS23731.1"/>
    <property type="molecule type" value="Genomic_DNA"/>
</dbReference>
<name>A0ABY4NUI6_9PSEU</name>
<proteinExistence type="predicted"/>
<sequence length="93" mass="10075">MQRSLTRLATVSALAAALTFTGWTATTALAGASPAPTDTGTVTTQDVWVPWKVYATYEKCRQQGRDMIGVGAVVDYRCSFDSPGWLLELRMVS</sequence>
<feature type="signal peptide" evidence="1">
    <location>
        <begin position="1"/>
        <end position="30"/>
    </location>
</feature>
<protein>
    <recommendedName>
        <fullName evidence="4">Secreted protein</fullName>
    </recommendedName>
</protein>